<sequence length="256" mass="28822">MSTNSIISPDGNFYPARRRAQLPQTTEEEKMHTTDLVADDDDAYTLLLSQKGHTIATYPPAVGSERAARRAAELTVAQEQNIAPFVELDTVISAREMTATPPPSLTSLNLAFTPFHLDIKMVEEAQRIFPYIPVPNDDDDEMVYPRNQVANDPWKRLQNPLEVVTPDGNMTSFSDEDVQRLEEGRYWKIRDKRRSHQQEDSPSRASALVGSPVRIAQSRQPKIPVTIVQSYSPLLGVVFPFSDEHDQNDFPNSKTS</sequence>
<proteinExistence type="predicted"/>
<feature type="region of interest" description="Disordered" evidence="1">
    <location>
        <begin position="191"/>
        <end position="213"/>
    </location>
</feature>
<comment type="caution">
    <text evidence="2">The sequence shown here is derived from an EMBL/GenBank/DDBJ whole genome shotgun (WGS) entry which is preliminary data.</text>
</comment>
<name>A0A4S4LRK4_9APHY</name>
<organism evidence="2 3">
    <name type="scientific">Antrodiella citrinella</name>
    <dbReference type="NCBI Taxonomy" id="2447956"/>
    <lineage>
        <taxon>Eukaryota</taxon>
        <taxon>Fungi</taxon>
        <taxon>Dikarya</taxon>
        <taxon>Basidiomycota</taxon>
        <taxon>Agaricomycotina</taxon>
        <taxon>Agaricomycetes</taxon>
        <taxon>Polyporales</taxon>
        <taxon>Steccherinaceae</taxon>
        <taxon>Antrodiella</taxon>
    </lineage>
</organism>
<accession>A0A4S4LRK4</accession>
<evidence type="ECO:0000313" key="3">
    <source>
        <dbReference type="Proteomes" id="UP000308730"/>
    </source>
</evidence>
<reference evidence="2 3" key="1">
    <citation type="submission" date="2019-02" db="EMBL/GenBank/DDBJ databases">
        <title>Genome sequencing of the rare red list fungi Antrodiella citrinella (Flaviporus citrinellus).</title>
        <authorList>
            <person name="Buettner E."/>
            <person name="Kellner H."/>
        </authorList>
    </citation>
    <scope>NUCLEOTIDE SEQUENCE [LARGE SCALE GENOMIC DNA]</scope>
    <source>
        <strain evidence="2 3">DSM 108506</strain>
    </source>
</reference>
<dbReference type="AlphaFoldDB" id="A0A4S4LRK4"/>
<keyword evidence="3" id="KW-1185">Reference proteome</keyword>
<evidence type="ECO:0000256" key="1">
    <source>
        <dbReference type="SAM" id="MobiDB-lite"/>
    </source>
</evidence>
<dbReference type="Proteomes" id="UP000308730">
    <property type="component" value="Unassembled WGS sequence"/>
</dbReference>
<protein>
    <submittedName>
        <fullName evidence="2">Uncharacterized protein</fullName>
    </submittedName>
</protein>
<evidence type="ECO:0000313" key="2">
    <source>
        <dbReference type="EMBL" id="THH14765.1"/>
    </source>
</evidence>
<dbReference type="EMBL" id="SGPM01000895">
    <property type="protein sequence ID" value="THH14765.1"/>
    <property type="molecule type" value="Genomic_DNA"/>
</dbReference>
<gene>
    <name evidence="2" type="ORF">EUX98_g9567</name>
</gene>